<sequence length="255" mass="27926">MLQSNTRSKKKQMQLTNKTIVITGGTAGIGRQLVQLLAPANHLYVIGRSVAKLNDLQQKYPNVIGIHADLNDTTLLETKLAQLLKQVSKVDVLINNAAVQHTATYIDPNFQYQQIASEINVNFTAICQLTYLLLPTLMASESARIVNINSGLAIAPKAQSAIYCASKSALNSFSLSLRYQLEHTSVLVQQALLPLVDTAMTEGRGSGKLVAREAAQHIIRGIERGTLDNDIGKVKLLRLLMRFAPNMAYKLMKAS</sequence>
<dbReference type="InterPro" id="IPR002347">
    <property type="entry name" value="SDR_fam"/>
</dbReference>
<dbReference type="Pfam" id="PF00106">
    <property type="entry name" value="adh_short"/>
    <property type="match status" value="1"/>
</dbReference>
<dbReference type="Proteomes" id="UP001201273">
    <property type="component" value="Unassembled WGS sequence"/>
</dbReference>
<accession>A0ABS8W7T0</accession>
<dbReference type="SUPFAM" id="SSF51735">
    <property type="entry name" value="NAD(P)-binding Rossmann-fold domains"/>
    <property type="match status" value="1"/>
</dbReference>
<evidence type="ECO:0000256" key="1">
    <source>
        <dbReference type="ARBA" id="ARBA00006484"/>
    </source>
</evidence>
<keyword evidence="2" id="KW-0560">Oxidoreductase</keyword>
<dbReference type="PROSITE" id="PS00061">
    <property type="entry name" value="ADH_SHORT"/>
    <property type="match status" value="1"/>
</dbReference>
<dbReference type="InterPro" id="IPR020904">
    <property type="entry name" value="Sc_DH/Rdtase_CS"/>
</dbReference>
<dbReference type="PANTHER" id="PTHR44196:SF1">
    <property type="entry name" value="DEHYDROGENASE_REDUCTASE SDR FAMILY MEMBER 7B"/>
    <property type="match status" value="1"/>
</dbReference>
<organism evidence="4 5">
    <name type="scientific">Motilimonas cestriensis</name>
    <dbReference type="NCBI Taxonomy" id="2742685"/>
    <lineage>
        <taxon>Bacteria</taxon>
        <taxon>Pseudomonadati</taxon>
        <taxon>Pseudomonadota</taxon>
        <taxon>Gammaproteobacteria</taxon>
        <taxon>Alteromonadales</taxon>
        <taxon>Alteromonadales genera incertae sedis</taxon>
        <taxon>Motilimonas</taxon>
    </lineage>
</organism>
<comment type="caution">
    <text evidence="4">The sequence shown here is derived from an EMBL/GenBank/DDBJ whole genome shotgun (WGS) entry which is preliminary data.</text>
</comment>
<evidence type="ECO:0000313" key="4">
    <source>
        <dbReference type="EMBL" id="MCE2594330.1"/>
    </source>
</evidence>
<keyword evidence="5" id="KW-1185">Reference proteome</keyword>
<gene>
    <name evidence="4" type="ORF">K6Y31_05835</name>
</gene>
<dbReference type="EMBL" id="JAIMJA010000004">
    <property type="protein sequence ID" value="MCE2594330.1"/>
    <property type="molecule type" value="Genomic_DNA"/>
</dbReference>
<name>A0ABS8W7T0_9GAMM</name>
<dbReference type="InterPro" id="IPR036291">
    <property type="entry name" value="NAD(P)-bd_dom_sf"/>
</dbReference>
<evidence type="ECO:0000256" key="3">
    <source>
        <dbReference type="RuleBase" id="RU000363"/>
    </source>
</evidence>
<dbReference type="RefSeq" id="WP_232800636.1">
    <property type="nucleotide sequence ID" value="NZ_CP170335.1"/>
</dbReference>
<reference evidence="4 5" key="1">
    <citation type="journal article" date="2022" name="Environ. Microbiol. Rep.">
        <title>Eco-phylogenetic analyses reveal divergent evolution of vitamin B12 metabolism in the marine bacterial family 'Psychromonadaceae'.</title>
        <authorList>
            <person name="Jin X."/>
            <person name="Yang Y."/>
            <person name="Cao H."/>
            <person name="Gao B."/>
            <person name="Zhao Z."/>
        </authorList>
    </citation>
    <scope>NUCLEOTIDE SEQUENCE [LARGE SCALE GENOMIC DNA]</scope>
    <source>
        <strain evidence="4 5">MKS20</strain>
    </source>
</reference>
<comment type="similarity">
    <text evidence="1 3">Belongs to the short-chain dehydrogenases/reductases (SDR) family.</text>
</comment>
<evidence type="ECO:0000313" key="5">
    <source>
        <dbReference type="Proteomes" id="UP001201273"/>
    </source>
</evidence>
<dbReference type="PRINTS" id="PR00081">
    <property type="entry name" value="GDHRDH"/>
</dbReference>
<proteinExistence type="inferred from homology"/>
<dbReference type="PRINTS" id="PR00080">
    <property type="entry name" value="SDRFAMILY"/>
</dbReference>
<dbReference type="Gene3D" id="3.40.50.720">
    <property type="entry name" value="NAD(P)-binding Rossmann-like Domain"/>
    <property type="match status" value="1"/>
</dbReference>
<protein>
    <submittedName>
        <fullName evidence="4">SDR family NAD(P)-dependent oxidoreductase</fullName>
    </submittedName>
</protein>
<dbReference type="PANTHER" id="PTHR44196">
    <property type="entry name" value="DEHYDROGENASE/REDUCTASE SDR FAMILY MEMBER 7B"/>
    <property type="match status" value="1"/>
</dbReference>
<evidence type="ECO:0000256" key="2">
    <source>
        <dbReference type="ARBA" id="ARBA00023002"/>
    </source>
</evidence>